<dbReference type="InterPro" id="IPR057326">
    <property type="entry name" value="KR_dom"/>
</dbReference>
<dbReference type="InterPro" id="IPR020904">
    <property type="entry name" value="Sc_DH/Rdtase_CS"/>
</dbReference>
<keyword evidence="2" id="KW-0560">Oxidoreductase</keyword>
<evidence type="ECO:0000313" key="4">
    <source>
        <dbReference type="EMBL" id="BBY08061.1"/>
    </source>
</evidence>
<dbReference type="EMBL" id="AP022583">
    <property type="protein sequence ID" value="BBY08061.1"/>
    <property type="molecule type" value="Genomic_DNA"/>
</dbReference>
<accession>A0A7I7PHN4</accession>
<comment type="similarity">
    <text evidence="1">Belongs to the short-chain dehydrogenases/reductases (SDR) family.</text>
</comment>
<dbReference type="SMART" id="SM00822">
    <property type="entry name" value="PKS_KR"/>
    <property type="match status" value="1"/>
</dbReference>
<evidence type="ECO:0000313" key="5">
    <source>
        <dbReference type="EMBL" id="ORB14653.1"/>
    </source>
</evidence>
<dbReference type="FunFam" id="3.40.50.720:FF:000084">
    <property type="entry name" value="Short-chain dehydrogenase reductase"/>
    <property type="match status" value="1"/>
</dbReference>
<dbReference type="PRINTS" id="PR00080">
    <property type="entry name" value="SDRFAMILY"/>
</dbReference>
<dbReference type="Gene3D" id="3.40.50.1820">
    <property type="entry name" value="alpha/beta hydrolase"/>
    <property type="match status" value="1"/>
</dbReference>
<dbReference type="NCBIfam" id="NF004514">
    <property type="entry name" value="PRK05855.1"/>
    <property type="match status" value="1"/>
</dbReference>
<gene>
    <name evidence="5" type="ORF">BST37_10950</name>
    <name evidence="4" type="ORF">MNVI_33790</name>
</gene>
<organism evidence="4 7">
    <name type="scientific">Mycobacterium noviomagense</name>
    <dbReference type="NCBI Taxonomy" id="459858"/>
    <lineage>
        <taxon>Bacteria</taxon>
        <taxon>Bacillati</taxon>
        <taxon>Actinomycetota</taxon>
        <taxon>Actinomycetes</taxon>
        <taxon>Mycobacteriales</taxon>
        <taxon>Mycobacteriaceae</taxon>
        <taxon>Mycobacterium</taxon>
    </lineage>
</organism>
<evidence type="ECO:0000259" key="3">
    <source>
        <dbReference type="SMART" id="SM00822"/>
    </source>
</evidence>
<dbReference type="PANTHER" id="PTHR43391">
    <property type="entry name" value="RETINOL DEHYDROGENASE-RELATED"/>
    <property type="match status" value="1"/>
</dbReference>
<dbReference type="KEGG" id="mnv:MNVI_33790"/>
<dbReference type="RefSeq" id="WP_083087730.1">
    <property type="nucleotide sequence ID" value="NZ_AP022583.1"/>
</dbReference>
<dbReference type="InterPro" id="IPR002347">
    <property type="entry name" value="SDR_fam"/>
</dbReference>
<evidence type="ECO:0000256" key="1">
    <source>
        <dbReference type="ARBA" id="ARBA00006484"/>
    </source>
</evidence>
<sequence length="602" mass="64028">MATTTTVTASDGVTLAVHRYGEMDPKRPTILAVHGYPDNHHVWDGVAAKLVDRYNVVAYDVRGAGESSEPADRAGYRFPQLVSDIGAVIDSLGVDEVHLLGHDWGSIQCWAAVTDASVSPKIASFTSISGPHLNYAGKFLRSPRTPRAVADVAKQILASSYIWFFLCPGAPELAIRTRVTQKVFAAVERIGRSSTRSQRHPTYRSIRDYLNGLNLYRANMPAPMLAPPPQLPQTTVPVQVLVARQDYFVSPPLQRFTGRIPAGSRVVPIEGGHWVVTSRPDVIARLTSEWVDRVTEGAAGAGESVVHSGPRDMKGKLALVTGAGAGIGRATAVELARHGARAVVIVDRDLAAAEETAEAVRALGAEAAVYQADVSDDTAMNNLAAQVLSKHGVVDILVNNAGIGMAGRFLETTPEHWDTIIAVNVRGVINGCRAFGAQMVERGQGGTIINVASAAAFLPSKSMVAYGTTKAAVLALSESLRADLADEGIRVTAVCPGFVNTNIAKNTVYAGMTAEQQERAREKADAAYRRRNYTPEAVAKAIVKAIKTGPPVAPIAAEARVGYALRRISPSLLRAFARFDIRQTAAIASAAEPGAAGRRPTT</sequence>
<dbReference type="Pfam" id="PF00561">
    <property type="entry name" value="Abhydrolase_1"/>
    <property type="match status" value="1"/>
</dbReference>
<evidence type="ECO:0000313" key="7">
    <source>
        <dbReference type="Proteomes" id="UP000466894"/>
    </source>
</evidence>
<dbReference type="SUPFAM" id="SSF51735">
    <property type="entry name" value="NAD(P)-binding Rossmann-fold domains"/>
    <property type="match status" value="1"/>
</dbReference>
<feature type="domain" description="Ketoreductase" evidence="3">
    <location>
        <begin position="316"/>
        <end position="497"/>
    </location>
</feature>
<evidence type="ECO:0000256" key="2">
    <source>
        <dbReference type="ARBA" id="ARBA00023002"/>
    </source>
</evidence>
<proteinExistence type="inferred from homology"/>
<reference evidence="5 6" key="1">
    <citation type="submission" date="2017-02" db="EMBL/GenBank/DDBJ databases">
        <title>The new phylogeny of genus Mycobacterium.</title>
        <authorList>
            <person name="Tortoli E."/>
            <person name="Trovato A."/>
            <person name="Cirillo D.M."/>
        </authorList>
    </citation>
    <scope>NUCLEOTIDE SEQUENCE [LARGE SCALE GENOMIC DNA]</scope>
    <source>
        <strain evidence="5 6">DSM 45145</strain>
    </source>
</reference>
<dbReference type="CDD" id="cd05233">
    <property type="entry name" value="SDR_c"/>
    <property type="match status" value="1"/>
</dbReference>
<reference evidence="4 7" key="2">
    <citation type="journal article" date="2019" name="Emerg. Microbes Infect.">
        <title>Comprehensive subspecies identification of 175 nontuberculous mycobacteria species based on 7547 genomic profiles.</title>
        <authorList>
            <person name="Matsumoto Y."/>
            <person name="Kinjo T."/>
            <person name="Motooka D."/>
            <person name="Nabeya D."/>
            <person name="Jung N."/>
            <person name="Uechi K."/>
            <person name="Horii T."/>
            <person name="Iida T."/>
            <person name="Fujita J."/>
            <person name="Nakamura S."/>
        </authorList>
    </citation>
    <scope>NUCLEOTIDE SEQUENCE [LARGE SCALE GENOMIC DNA]</scope>
    <source>
        <strain evidence="4 7">JCM 16367</strain>
    </source>
</reference>
<dbReference type="Proteomes" id="UP000192374">
    <property type="component" value="Unassembled WGS sequence"/>
</dbReference>
<dbReference type="GO" id="GO:0016491">
    <property type="term" value="F:oxidoreductase activity"/>
    <property type="evidence" value="ECO:0007669"/>
    <property type="project" value="UniProtKB-KW"/>
</dbReference>
<dbReference type="AlphaFoldDB" id="A0A7I7PHN4"/>
<protein>
    <submittedName>
        <fullName evidence="4">Short chain dehydrogenase</fullName>
    </submittedName>
</protein>
<name>A0A7I7PHN4_9MYCO</name>
<dbReference type="InterPro" id="IPR029058">
    <property type="entry name" value="AB_hydrolase_fold"/>
</dbReference>
<evidence type="ECO:0000313" key="6">
    <source>
        <dbReference type="Proteomes" id="UP000192374"/>
    </source>
</evidence>
<dbReference type="PRINTS" id="PR00081">
    <property type="entry name" value="GDHRDH"/>
</dbReference>
<dbReference type="Gene3D" id="3.40.50.720">
    <property type="entry name" value="NAD(P)-binding Rossmann-like Domain"/>
    <property type="match status" value="1"/>
</dbReference>
<dbReference type="Pfam" id="PF00106">
    <property type="entry name" value="adh_short"/>
    <property type="match status" value="1"/>
</dbReference>
<dbReference type="InterPro" id="IPR036291">
    <property type="entry name" value="NAD(P)-bd_dom_sf"/>
</dbReference>
<dbReference type="InterPro" id="IPR000073">
    <property type="entry name" value="AB_hydrolase_1"/>
</dbReference>
<keyword evidence="6" id="KW-1185">Reference proteome</keyword>
<dbReference type="SUPFAM" id="SSF53474">
    <property type="entry name" value="alpha/beta-Hydrolases"/>
    <property type="match status" value="1"/>
</dbReference>
<reference evidence="4" key="3">
    <citation type="submission" date="2020-02" db="EMBL/GenBank/DDBJ databases">
        <authorList>
            <person name="Matsumoto Y."/>
            <person name="Motooka D."/>
            <person name="Nakamura S."/>
        </authorList>
    </citation>
    <scope>NUCLEOTIDE SEQUENCE</scope>
    <source>
        <strain evidence="4">JCM 16367</strain>
    </source>
</reference>
<dbReference type="Proteomes" id="UP000466894">
    <property type="component" value="Chromosome"/>
</dbReference>
<dbReference type="EMBL" id="MVIC01000016">
    <property type="protein sequence ID" value="ORB14653.1"/>
    <property type="molecule type" value="Genomic_DNA"/>
</dbReference>
<dbReference type="PANTHER" id="PTHR43391:SF12">
    <property type="entry name" value="OXIDOREDUCTASE EPHD-RELATED"/>
    <property type="match status" value="1"/>
</dbReference>
<dbReference type="PROSITE" id="PS00061">
    <property type="entry name" value="ADH_SHORT"/>
    <property type="match status" value="1"/>
</dbReference>
<dbReference type="OrthoDB" id="4220752at2"/>